<dbReference type="PANTHER" id="PTHR30146:SF109">
    <property type="entry name" value="HTH-TYPE TRANSCRIPTIONAL REGULATOR GALS"/>
    <property type="match status" value="1"/>
</dbReference>
<feature type="domain" description="HTH lacI-type" evidence="4">
    <location>
        <begin position="1"/>
        <end position="53"/>
    </location>
</feature>
<organism evidence="5 6">
    <name type="scientific">Rugosimonospora acidiphila</name>
    <dbReference type="NCBI Taxonomy" id="556531"/>
    <lineage>
        <taxon>Bacteria</taxon>
        <taxon>Bacillati</taxon>
        <taxon>Actinomycetota</taxon>
        <taxon>Actinomycetes</taxon>
        <taxon>Micromonosporales</taxon>
        <taxon>Micromonosporaceae</taxon>
        <taxon>Rugosimonospora</taxon>
    </lineage>
</organism>
<dbReference type="GO" id="GO:0003677">
    <property type="term" value="F:DNA binding"/>
    <property type="evidence" value="ECO:0007669"/>
    <property type="project" value="UniProtKB-KW"/>
</dbReference>
<dbReference type="SUPFAM" id="SSF53822">
    <property type="entry name" value="Periplasmic binding protein-like I"/>
    <property type="match status" value="1"/>
</dbReference>
<dbReference type="CDD" id="cd06267">
    <property type="entry name" value="PBP1_LacI_sugar_binding-like"/>
    <property type="match status" value="1"/>
</dbReference>
<comment type="caution">
    <text evidence="5">The sequence shown here is derived from an EMBL/GenBank/DDBJ whole genome shotgun (WGS) entry which is preliminary data.</text>
</comment>
<sequence length="334" mass="35942">MRDVAARLGVSAMTVSRAIRGDSGIAEPTRQRVLAEVAALGYRPNDLARRLRSGLAHGLVGLVVTSLANPFYSQLSVGVEQVATERGAGLLVASANGDADRERELVEDMSARRIAGLIVVPAGNDHRHLDPRQLEGAPVVLAATPPRDIDVDCVLVDDFGGTYAACRRLIERGHRRIGFLGLPASLWTGSERYRGYAAALEDAGLPVDDRYVSRHRGDIELAEAATRHLIGLAEPPTALITANNRNTIGALRTMQHSPTPVALAGFDDIELADLLQLPLSVVAYDAAEVGREAARLLFDRIEETTTPQTAARPARTQRVVIPTRLVDYPRVPAP</sequence>
<dbReference type="PROSITE" id="PS50932">
    <property type="entry name" value="HTH_LACI_2"/>
    <property type="match status" value="1"/>
</dbReference>
<dbReference type="Pfam" id="PF00532">
    <property type="entry name" value="Peripla_BP_1"/>
    <property type="match status" value="1"/>
</dbReference>
<dbReference type="PANTHER" id="PTHR30146">
    <property type="entry name" value="LACI-RELATED TRANSCRIPTIONAL REPRESSOR"/>
    <property type="match status" value="1"/>
</dbReference>
<evidence type="ECO:0000259" key="4">
    <source>
        <dbReference type="PROSITE" id="PS50932"/>
    </source>
</evidence>
<reference evidence="6" key="1">
    <citation type="journal article" date="2019" name="Int. J. Syst. Evol. Microbiol.">
        <title>The Global Catalogue of Microorganisms (GCM) 10K type strain sequencing project: providing services to taxonomists for standard genome sequencing and annotation.</title>
        <authorList>
            <consortium name="The Broad Institute Genomics Platform"/>
            <consortium name="The Broad Institute Genome Sequencing Center for Infectious Disease"/>
            <person name="Wu L."/>
            <person name="Ma J."/>
        </authorList>
    </citation>
    <scope>NUCLEOTIDE SEQUENCE [LARGE SCALE GENOMIC DNA]</scope>
    <source>
        <strain evidence="6">JCM 18304</strain>
    </source>
</reference>
<dbReference type="Proteomes" id="UP001501570">
    <property type="component" value="Unassembled WGS sequence"/>
</dbReference>
<keyword evidence="2 5" id="KW-0238">DNA-binding</keyword>
<accession>A0ABP9SCA6</accession>
<dbReference type="SUPFAM" id="SSF47413">
    <property type="entry name" value="lambda repressor-like DNA-binding domains"/>
    <property type="match status" value="1"/>
</dbReference>
<dbReference type="Pfam" id="PF00356">
    <property type="entry name" value="LacI"/>
    <property type="match status" value="1"/>
</dbReference>
<evidence type="ECO:0000256" key="1">
    <source>
        <dbReference type="ARBA" id="ARBA00023015"/>
    </source>
</evidence>
<keyword evidence="3" id="KW-0804">Transcription</keyword>
<gene>
    <name evidence="5" type="ORF">GCM10023322_55250</name>
</gene>
<protein>
    <submittedName>
        <fullName evidence="5">LacI family DNA-binding transcriptional regulator</fullName>
    </submittedName>
</protein>
<evidence type="ECO:0000313" key="6">
    <source>
        <dbReference type="Proteomes" id="UP001501570"/>
    </source>
</evidence>
<evidence type="ECO:0000256" key="3">
    <source>
        <dbReference type="ARBA" id="ARBA00023163"/>
    </source>
</evidence>
<dbReference type="InterPro" id="IPR010982">
    <property type="entry name" value="Lambda_DNA-bd_dom_sf"/>
</dbReference>
<keyword evidence="6" id="KW-1185">Reference proteome</keyword>
<evidence type="ECO:0000256" key="2">
    <source>
        <dbReference type="ARBA" id="ARBA00023125"/>
    </source>
</evidence>
<evidence type="ECO:0000313" key="5">
    <source>
        <dbReference type="EMBL" id="GAA5193375.1"/>
    </source>
</evidence>
<dbReference type="EMBL" id="BAABJQ010000019">
    <property type="protein sequence ID" value="GAA5193375.1"/>
    <property type="molecule type" value="Genomic_DNA"/>
</dbReference>
<dbReference type="Gene3D" id="1.10.260.40">
    <property type="entry name" value="lambda repressor-like DNA-binding domains"/>
    <property type="match status" value="1"/>
</dbReference>
<dbReference type="InterPro" id="IPR000843">
    <property type="entry name" value="HTH_LacI"/>
</dbReference>
<dbReference type="SMART" id="SM00354">
    <property type="entry name" value="HTH_LACI"/>
    <property type="match status" value="1"/>
</dbReference>
<dbReference type="Gene3D" id="3.40.50.2300">
    <property type="match status" value="2"/>
</dbReference>
<dbReference type="CDD" id="cd01392">
    <property type="entry name" value="HTH_LacI"/>
    <property type="match status" value="1"/>
</dbReference>
<name>A0ABP9SCA6_9ACTN</name>
<proteinExistence type="predicted"/>
<keyword evidence="1" id="KW-0805">Transcription regulation</keyword>
<dbReference type="InterPro" id="IPR001761">
    <property type="entry name" value="Peripla_BP/Lac1_sug-bd_dom"/>
</dbReference>
<dbReference type="InterPro" id="IPR028082">
    <property type="entry name" value="Peripla_BP_I"/>
</dbReference>